<dbReference type="AlphaFoldDB" id="A0A225UDC0"/>
<evidence type="ECO:0000313" key="2">
    <source>
        <dbReference type="Proteomes" id="UP000198211"/>
    </source>
</evidence>
<proteinExistence type="predicted"/>
<protein>
    <submittedName>
        <fullName evidence="1">Uncharacterized protein</fullName>
    </submittedName>
</protein>
<comment type="caution">
    <text evidence="1">The sequence shown here is derived from an EMBL/GenBank/DDBJ whole genome shotgun (WGS) entry which is preliminary data.</text>
</comment>
<sequence>MSLEHVERYVLYVDGKRAIPANVRPHMGKTFCEEPIVTNPNPTASVGGESFFDAWEEDEAVAEGEDSADLGLTSNRSAISPVGLDVPSQTVLDAPQPERQNTTPTIDNTAMDLEVIDLLRKHRPELLAPYPQERIHRAVTSDQHQGKSGDAYVDYVLSVAKFVAHPGMASRAYDLQFGKHGLSIMHFKRMGFLDKLRALAPGTVNTADYLVAAPPPMQKL</sequence>
<keyword evidence="2" id="KW-1185">Reference proteome</keyword>
<dbReference type="EMBL" id="NBNE01021252">
    <property type="protein sequence ID" value="OWY91032.1"/>
    <property type="molecule type" value="Genomic_DNA"/>
</dbReference>
<organism evidence="1 2">
    <name type="scientific">Phytophthora megakarya</name>
    <dbReference type="NCBI Taxonomy" id="4795"/>
    <lineage>
        <taxon>Eukaryota</taxon>
        <taxon>Sar</taxon>
        <taxon>Stramenopiles</taxon>
        <taxon>Oomycota</taxon>
        <taxon>Peronosporomycetes</taxon>
        <taxon>Peronosporales</taxon>
        <taxon>Peronosporaceae</taxon>
        <taxon>Phytophthora</taxon>
    </lineage>
</organism>
<dbReference type="Proteomes" id="UP000198211">
    <property type="component" value="Unassembled WGS sequence"/>
</dbReference>
<accession>A0A225UDC0</accession>
<evidence type="ECO:0000313" key="1">
    <source>
        <dbReference type="EMBL" id="OWY91032.1"/>
    </source>
</evidence>
<name>A0A225UDC0_9STRA</name>
<reference evidence="2" key="1">
    <citation type="submission" date="2017-03" db="EMBL/GenBank/DDBJ databases">
        <title>Phytopthora megakarya and P. palmivora, two closely related causual agents of cacao black pod achieved similar genome size and gene model numbers by different mechanisms.</title>
        <authorList>
            <person name="Ali S."/>
            <person name="Shao J."/>
            <person name="Larry D.J."/>
            <person name="Kronmiller B."/>
            <person name="Shen D."/>
            <person name="Strem M.D."/>
            <person name="Melnick R.L."/>
            <person name="Guiltinan M.J."/>
            <person name="Tyler B.M."/>
            <person name="Meinhardt L.W."/>
            <person name="Bailey B.A."/>
        </authorList>
    </citation>
    <scope>NUCLEOTIDE SEQUENCE [LARGE SCALE GENOMIC DNA]</scope>
    <source>
        <strain evidence="2">zdho120</strain>
    </source>
</reference>
<dbReference type="OrthoDB" id="115809at2759"/>
<gene>
    <name evidence="1" type="ORF">PHMEG_00040556</name>
</gene>